<evidence type="ECO:0000259" key="10">
    <source>
        <dbReference type="PROSITE" id="PS50878"/>
    </source>
</evidence>
<sequence length="791" mass="90406">MCLMFKLFNLYRMASQSARADPVASREESGESVEGSVAPASVGGVDVGRDGMVLMLHILRVVPQWQGYRQSMHRSFRWLFQAQAQAQAQLLAQAHAPAPAPAPAVPTIDRNYERIRKMGATEFEGTLDPEIAERWWEKVEDVMNLISCTPENRLKYVVSLFVGNALIWWRSVKRGYEPGEITWAEFQREFDDKYRPKMYRDKKRMEFLNLVQGDDQTVAEYELRFAALAKYAPEAVATQEDRCYRFEQGLRPEIKKGLAVRITNFKTLVESAVRMEEAVIEEKKRMEEKRKSMYTVGESTSGSQSQSSVGSSGRGSERGRGRGRGRGTGNRDNDQAIGGGGSVVVNSVRKGSLVRIGDVNLPVDLIVMDLKEFDVILGMDWLTQHRAVIDCYKKEVMIESFGLPPHREVDFAIETLPGVAPISIAPYRMAPVELQELKKQLEELLEKGFIQPSISPWGAPVLFVKKKDGSMRLCVDYRQLNRVTVKNKYPLPRIDDLLDQLKGATTFSKIDLRSGYWQLRIAEKDIPKTAFRTRYGHYEFLVMPFGLTNAPAAFMALMNRTFQEYLDRFVIVFIDDILVYSKNREEHEQHLRIVLQILKEKELRFVEGFSIIAGPLTKLLRKGVAFQWTEQCQQSFDELKERLTSTPILVLPSGSGGFVVYTDASKQGLGCVLMQNGKVIAYASRQLRPHELNYPTHDLELAAIVHALKIWRHYLYGEKFQIFTDHKSLKYILTQKELNLRQRRWIELLKDYDCTIDFHPGKANVVADALSRKSSSTLANLGVTIKHYYWR</sequence>
<reference evidence="11" key="2">
    <citation type="journal article" date="2024" name="Plant">
        <title>Genomic evolution and insights into agronomic trait innovations of Sesamum species.</title>
        <authorList>
            <person name="Miao H."/>
            <person name="Wang L."/>
            <person name="Qu L."/>
            <person name="Liu H."/>
            <person name="Sun Y."/>
            <person name="Le M."/>
            <person name="Wang Q."/>
            <person name="Wei S."/>
            <person name="Zheng Y."/>
            <person name="Lin W."/>
            <person name="Duan Y."/>
            <person name="Cao H."/>
            <person name="Xiong S."/>
            <person name="Wang X."/>
            <person name="Wei L."/>
            <person name="Li C."/>
            <person name="Ma Q."/>
            <person name="Ju M."/>
            <person name="Zhao R."/>
            <person name="Li G."/>
            <person name="Mu C."/>
            <person name="Tian Q."/>
            <person name="Mei H."/>
            <person name="Zhang T."/>
            <person name="Gao T."/>
            <person name="Zhang H."/>
        </authorList>
    </citation>
    <scope>NUCLEOTIDE SEQUENCE</scope>
    <source>
        <strain evidence="11">G02</strain>
    </source>
</reference>
<name>A0AAW2VPE0_SESRA</name>
<evidence type="ECO:0000256" key="6">
    <source>
        <dbReference type="ARBA" id="ARBA00022759"/>
    </source>
</evidence>
<keyword evidence="5" id="KW-0540">Nuclease</keyword>
<protein>
    <recommendedName>
        <fullName evidence="1">RNA-directed DNA polymerase</fullName>
        <ecNumber evidence="1">2.7.7.49</ecNumber>
    </recommendedName>
</protein>
<proteinExistence type="predicted"/>
<keyword evidence="3" id="KW-0808">Transferase</keyword>
<evidence type="ECO:0000256" key="1">
    <source>
        <dbReference type="ARBA" id="ARBA00012493"/>
    </source>
</evidence>
<accession>A0AAW2VPE0</accession>
<dbReference type="FunFam" id="3.10.10.10:FF:000007">
    <property type="entry name" value="Retrovirus-related Pol polyprotein from transposon 17.6-like Protein"/>
    <property type="match status" value="1"/>
</dbReference>
<dbReference type="Pfam" id="PF00078">
    <property type="entry name" value="RVT_1"/>
    <property type="match status" value="1"/>
</dbReference>
<dbReference type="Pfam" id="PF08284">
    <property type="entry name" value="RVP_2"/>
    <property type="match status" value="1"/>
</dbReference>
<dbReference type="EMBL" id="JACGWJ010000003">
    <property type="protein sequence ID" value="KAL0431634.1"/>
    <property type="molecule type" value="Genomic_DNA"/>
</dbReference>
<dbReference type="SUPFAM" id="SSF56672">
    <property type="entry name" value="DNA/RNA polymerases"/>
    <property type="match status" value="1"/>
</dbReference>
<dbReference type="CDD" id="cd09274">
    <property type="entry name" value="RNase_HI_RT_Ty3"/>
    <property type="match status" value="1"/>
</dbReference>
<evidence type="ECO:0000256" key="4">
    <source>
        <dbReference type="ARBA" id="ARBA00022695"/>
    </source>
</evidence>
<dbReference type="Gene3D" id="2.40.70.10">
    <property type="entry name" value="Acid Proteases"/>
    <property type="match status" value="1"/>
</dbReference>
<dbReference type="Pfam" id="PF03732">
    <property type="entry name" value="Retrotrans_gag"/>
    <property type="match status" value="1"/>
</dbReference>
<dbReference type="PROSITE" id="PS50878">
    <property type="entry name" value="RT_POL"/>
    <property type="match status" value="1"/>
</dbReference>
<organism evidence="11">
    <name type="scientific">Sesamum radiatum</name>
    <name type="common">Black benniseed</name>
    <dbReference type="NCBI Taxonomy" id="300843"/>
    <lineage>
        <taxon>Eukaryota</taxon>
        <taxon>Viridiplantae</taxon>
        <taxon>Streptophyta</taxon>
        <taxon>Embryophyta</taxon>
        <taxon>Tracheophyta</taxon>
        <taxon>Spermatophyta</taxon>
        <taxon>Magnoliopsida</taxon>
        <taxon>eudicotyledons</taxon>
        <taxon>Gunneridae</taxon>
        <taxon>Pentapetalae</taxon>
        <taxon>asterids</taxon>
        <taxon>lamiids</taxon>
        <taxon>Lamiales</taxon>
        <taxon>Pedaliaceae</taxon>
        <taxon>Sesamum</taxon>
    </lineage>
</organism>
<dbReference type="Gene3D" id="3.10.10.10">
    <property type="entry name" value="HIV Type 1 Reverse Transcriptase, subunit A, domain 1"/>
    <property type="match status" value="1"/>
</dbReference>
<dbReference type="InterPro" id="IPR021109">
    <property type="entry name" value="Peptidase_aspartic_dom_sf"/>
</dbReference>
<dbReference type="EC" id="2.7.7.49" evidence="1"/>
<comment type="caution">
    <text evidence="11">The sequence shown here is derived from an EMBL/GenBank/DDBJ whole genome shotgun (WGS) entry which is preliminary data.</text>
</comment>
<dbReference type="InterPro" id="IPR053134">
    <property type="entry name" value="RNA-dir_DNA_polymerase"/>
</dbReference>
<dbReference type="InterPro" id="IPR043502">
    <property type="entry name" value="DNA/RNA_pol_sf"/>
</dbReference>
<keyword evidence="2" id="KW-0645">Protease</keyword>
<dbReference type="GO" id="GO:0004519">
    <property type="term" value="F:endonuclease activity"/>
    <property type="evidence" value="ECO:0007669"/>
    <property type="project" value="UniProtKB-KW"/>
</dbReference>
<dbReference type="InterPro" id="IPR005162">
    <property type="entry name" value="Retrotrans_gag_dom"/>
</dbReference>
<evidence type="ECO:0000256" key="5">
    <source>
        <dbReference type="ARBA" id="ARBA00022722"/>
    </source>
</evidence>
<gene>
    <name evidence="11" type="ORF">Sradi_0789400</name>
</gene>
<keyword evidence="6" id="KW-0255">Endonuclease</keyword>
<evidence type="ECO:0000256" key="7">
    <source>
        <dbReference type="ARBA" id="ARBA00022801"/>
    </source>
</evidence>
<dbReference type="Pfam" id="PF17917">
    <property type="entry name" value="RT_RNaseH"/>
    <property type="match status" value="1"/>
</dbReference>
<dbReference type="GO" id="GO:0006508">
    <property type="term" value="P:proteolysis"/>
    <property type="evidence" value="ECO:0007669"/>
    <property type="project" value="UniProtKB-KW"/>
</dbReference>
<feature type="compositionally biased region" description="Low complexity" evidence="9">
    <location>
        <begin position="296"/>
        <end position="311"/>
    </location>
</feature>
<keyword evidence="8" id="KW-0695">RNA-directed DNA polymerase</keyword>
<dbReference type="GO" id="GO:0008233">
    <property type="term" value="F:peptidase activity"/>
    <property type="evidence" value="ECO:0007669"/>
    <property type="project" value="UniProtKB-KW"/>
</dbReference>
<dbReference type="InterPro" id="IPR000477">
    <property type="entry name" value="RT_dom"/>
</dbReference>
<keyword evidence="4" id="KW-0548">Nucleotidyltransferase</keyword>
<dbReference type="Gene3D" id="3.10.20.370">
    <property type="match status" value="1"/>
</dbReference>
<evidence type="ECO:0000256" key="8">
    <source>
        <dbReference type="ARBA" id="ARBA00022918"/>
    </source>
</evidence>
<keyword evidence="7" id="KW-0378">Hydrolase</keyword>
<dbReference type="InterPro" id="IPR043128">
    <property type="entry name" value="Rev_trsase/Diguanyl_cyclase"/>
</dbReference>
<evidence type="ECO:0000256" key="3">
    <source>
        <dbReference type="ARBA" id="ARBA00022679"/>
    </source>
</evidence>
<feature type="region of interest" description="Disordered" evidence="9">
    <location>
        <begin position="291"/>
        <end position="341"/>
    </location>
</feature>
<dbReference type="CDD" id="cd01647">
    <property type="entry name" value="RT_LTR"/>
    <property type="match status" value="1"/>
</dbReference>
<feature type="domain" description="Reverse transcriptase" evidence="10">
    <location>
        <begin position="445"/>
        <end position="626"/>
    </location>
</feature>
<reference evidence="11" key="1">
    <citation type="submission" date="2020-06" db="EMBL/GenBank/DDBJ databases">
        <authorList>
            <person name="Li T."/>
            <person name="Hu X."/>
            <person name="Zhang T."/>
            <person name="Song X."/>
            <person name="Zhang H."/>
            <person name="Dai N."/>
            <person name="Sheng W."/>
            <person name="Hou X."/>
            <person name="Wei L."/>
        </authorList>
    </citation>
    <scope>NUCLEOTIDE SEQUENCE</scope>
    <source>
        <strain evidence="11">G02</strain>
        <tissue evidence="11">Leaf</tissue>
    </source>
</reference>
<dbReference type="PANTHER" id="PTHR24559:SF444">
    <property type="entry name" value="REVERSE TRANSCRIPTASE DOMAIN-CONTAINING PROTEIN"/>
    <property type="match status" value="1"/>
</dbReference>
<evidence type="ECO:0000256" key="9">
    <source>
        <dbReference type="SAM" id="MobiDB-lite"/>
    </source>
</evidence>
<evidence type="ECO:0000313" key="11">
    <source>
        <dbReference type="EMBL" id="KAL0431634.1"/>
    </source>
</evidence>
<evidence type="ECO:0000256" key="2">
    <source>
        <dbReference type="ARBA" id="ARBA00022670"/>
    </source>
</evidence>
<dbReference type="PANTHER" id="PTHR24559">
    <property type="entry name" value="TRANSPOSON TY3-I GAG-POL POLYPROTEIN"/>
    <property type="match status" value="1"/>
</dbReference>
<dbReference type="InterPro" id="IPR041373">
    <property type="entry name" value="RT_RNaseH"/>
</dbReference>
<dbReference type="GO" id="GO:0003964">
    <property type="term" value="F:RNA-directed DNA polymerase activity"/>
    <property type="evidence" value="ECO:0007669"/>
    <property type="project" value="UniProtKB-KW"/>
</dbReference>
<dbReference type="SUPFAM" id="SSF50630">
    <property type="entry name" value="Acid proteases"/>
    <property type="match status" value="1"/>
</dbReference>
<dbReference type="Gene3D" id="3.30.70.270">
    <property type="match status" value="1"/>
</dbReference>
<dbReference type="AlphaFoldDB" id="A0AAW2VPE0"/>
<dbReference type="FunFam" id="3.10.20.370:FF:000001">
    <property type="entry name" value="Retrovirus-related Pol polyprotein from transposon 17.6-like protein"/>
    <property type="match status" value="1"/>
</dbReference>